<organism evidence="2 3">
    <name type="scientific">Hypsizygus marmoreus</name>
    <name type="common">White beech mushroom</name>
    <name type="synonym">Agaricus marmoreus</name>
    <dbReference type="NCBI Taxonomy" id="39966"/>
    <lineage>
        <taxon>Eukaryota</taxon>
        <taxon>Fungi</taxon>
        <taxon>Dikarya</taxon>
        <taxon>Basidiomycota</taxon>
        <taxon>Agaricomycotina</taxon>
        <taxon>Agaricomycetes</taxon>
        <taxon>Agaricomycetidae</taxon>
        <taxon>Agaricales</taxon>
        <taxon>Tricholomatineae</taxon>
        <taxon>Lyophyllaceae</taxon>
        <taxon>Hypsizygus</taxon>
    </lineage>
</organism>
<accession>A0A369JQT0</accession>
<reference evidence="2" key="1">
    <citation type="submission" date="2018-04" db="EMBL/GenBank/DDBJ databases">
        <title>Whole genome sequencing of Hypsizygus marmoreus.</title>
        <authorList>
            <person name="Choi I.-G."/>
            <person name="Min B."/>
            <person name="Kim J.-G."/>
            <person name="Kim S."/>
            <person name="Oh Y.-L."/>
            <person name="Kong W.-S."/>
            <person name="Park H."/>
            <person name="Jeong J."/>
            <person name="Song E.-S."/>
        </authorList>
    </citation>
    <scope>NUCLEOTIDE SEQUENCE [LARGE SCALE GENOMIC DNA]</scope>
    <source>
        <strain evidence="2">51987-8</strain>
    </source>
</reference>
<keyword evidence="3" id="KW-1185">Reference proteome</keyword>
<feature type="transmembrane region" description="Helical" evidence="1">
    <location>
        <begin position="93"/>
        <end position="114"/>
    </location>
</feature>
<sequence>MTLSDYDMPLADTTAVEIFFNNLKTDFFNAQDSLLASKIAQAYHANKYRASDHYFTVKDKVLLAIAHCRHDYIQAKDGCITKFMSCFNGLYKFIHAFLTLLLSDVTHISLIIFITTTSLSTKDDNLFSSHALL</sequence>
<keyword evidence="1" id="KW-1133">Transmembrane helix</keyword>
<evidence type="ECO:0000313" key="2">
    <source>
        <dbReference type="EMBL" id="RDB24621.1"/>
    </source>
</evidence>
<evidence type="ECO:0000313" key="3">
    <source>
        <dbReference type="Proteomes" id="UP000076154"/>
    </source>
</evidence>
<gene>
    <name evidence="2" type="ORF">Hypma_008163</name>
</gene>
<name>A0A369JQT0_HYPMA</name>
<keyword evidence="1" id="KW-0472">Membrane</keyword>
<keyword evidence="1" id="KW-0812">Transmembrane</keyword>
<dbReference type="OrthoDB" id="3268967at2759"/>
<evidence type="ECO:0000256" key="1">
    <source>
        <dbReference type="SAM" id="Phobius"/>
    </source>
</evidence>
<dbReference type="InParanoid" id="A0A369JQT0"/>
<dbReference type="Proteomes" id="UP000076154">
    <property type="component" value="Unassembled WGS sequence"/>
</dbReference>
<dbReference type="AlphaFoldDB" id="A0A369JQT0"/>
<dbReference type="EMBL" id="LUEZ02000042">
    <property type="protein sequence ID" value="RDB24621.1"/>
    <property type="molecule type" value="Genomic_DNA"/>
</dbReference>
<proteinExistence type="predicted"/>
<comment type="caution">
    <text evidence="2">The sequence shown here is derived from an EMBL/GenBank/DDBJ whole genome shotgun (WGS) entry which is preliminary data.</text>
</comment>
<protein>
    <submittedName>
        <fullName evidence="2">Uncharacterized protein</fullName>
    </submittedName>
</protein>